<accession>A0A2A5R0L5</accession>
<dbReference type="EMBL" id="NXNI01000001">
    <property type="protein sequence ID" value="PCR92635.1"/>
    <property type="molecule type" value="Genomic_DNA"/>
</dbReference>
<dbReference type="Pfam" id="PF20127">
    <property type="entry name" value="DUF6517"/>
    <property type="match status" value="1"/>
</dbReference>
<comment type="caution">
    <text evidence="1">The sequence shown here is derived from an EMBL/GenBank/DDBJ whole genome shotgun (WGS) entry which is preliminary data.</text>
</comment>
<dbReference type="PROSITE" id="PS51318">
    <property type="entry name" value="TAT"/>
    <property type="match status" value="1"/>
</dbReference>
<name>A0A2A5R0L5_9EURY</name>
<dbReference type="Proteomes" id="UP000219689">
    <property type="component" value="Unassembled WGS sequence"/>
</dbReference>
<dbReference type="OrthoDB" id="205286at2157"/>
<sequence length="221" mass="24100">MTLSRRSVLATGAAGTLTLTAGCLGFVLGNEPLEFDADQAAPAEGTLENTGYSEETVTQETLERTEEIGGVERDFEASIWTSTYLKAIDYRGQTRDGSAFAAVSVPGMEVVGRSVNPLDEMSNKELLEEFLSEVDGEHGDIRDIQHENSFSLEILDDSRDVDTFVGETDLEGESIDVEIKITSFDHESDLLVLLGVFPETFAQESANVELLMESAEHPVEN</sequence>
<evidence type="ECO:0000313" key="1">
    <source>
        <dbReference type="EMBL" id="PCR92635.1"/>
    </source>
</evidence>
<reference evidence="1 2" key="1">
    <citation type="submission" date="2017-09" db="EMBL/GenBank/DDBJ databases">
        <title>Genome sequences of Natrinema ejinorence JCM 13890T.</title>
        <authorList>
            <person name="Roh S.W."/>
            <person name="Kim Y.B."/>
            <person name="Kim J.Y."/>
        </authorList>
    </citation>
    <scope>NUCLEOTIDE SEQUENCE [LARGE SCALE GENOMIC DNA]</scope>
    <source>
        <strain evidence="1 2">JCM 13890</strain>
    </source>
</reference>
<protein>
    <submittedName>
        <fullName evidence="1">Uncharacterized protein</fullName>
    </submittedName>
</protein>
<dbReference type="PROSITE" id="PS51257">
    <property type="entry name" value="PROKAR_LIPOPROTEIN"/>
    <property type="match status" value="1"/>
</dbReference>
<proteinExistence type="predicted"/>
<dbReference type="InterPro" id="IPR006311">
    <property type="entry name" value="TAT_signal"/>
</dbReference>
<dbReference type="AlphaFoldDB" id="A0A2A5R0L5"/>
<evidence type="ECO:0000313" key="2">
    <source>
        <dbReference type="Proteomes" id="UP000219689"/>
    </source>
</evidence>
<dbReference type="RefSeq" id="WP_097379209.1">
    <property type="nucleotide sequence ID" value="NZ_NXNI01000001.1"/>
</dbReference>
<gene>
    <name evidence="1" type="ORF">CP557_06735</name>
</gene>
<keyword evidence="2" id="KW-1185">Reference proteome</keyword>
<dbReference type="InterPro" id="IPR045396">
    <property type="entry name" value="DUF6517"/>
</dbReference>
<organism evidence="1 2">
    <name type="scientific">Natrinema ejinorense</name>
    <dbReference type="NCBI Taxonomy" id="373386"/>
    <lineage>
        <taxon>Archaea</taxon>
        <taxon>Methanobacteriati</taxon>
        <taxon>Methanobacteriota</taxon>
        <taxon>Stenosarchaea group</taxon>
        <taxon>Halobacteria</taxon>
        <taxon>Halobacteriales</taxon>
        <taxon>Natrialbaceae</taxon>
        <taxon>Natrinema</taxon>
    </lineage>
</organism>